<keyword evidence="9 11" id="KW-0788">Thiol protease</keyword>
<evidence type="ECO:0000259" key="12">
    <source>
        <dbReference type="PROSITE" id="PS50802"/>
    </source>
</evidence>
<keyword evidence="10" id="KW-0862">Zinc</keyword>
<dbReference type="Pfam" id="PF02338">
    <property type="entry name" value="OTU"/>
    <property type="match status" value="1"/>
</dbReference>
<evidence type="ECO:0000256" key="6">
    <source>
        <dbReference type="ARBA" id="ARBA00022771"/>
    </source>
</evidence>
<evidence type="ECO:0000256" key="7">
    <source>
        <dbReference type="ARBA" id="ARBA00022786"/>
    </source>
</evidence>
<dbReference type="GO" id="GO:0005829">
    <property type="term" value="C:cytosol"/>
    <property type="evidence" value="ECO:0007669"/>
    <property type="project" value="TreeGrafter"/>
</dbReference>
<dbReference type="OrthoDB" id="65596at2759"/>
<dbReference type="Gene3D" id="3.90.70.80">
    <property type="match status" value="1"/>
</dbReference>
<dbReference type="SUPFAM" id="SSF54001">
    <property type="entry name" value="Cysteine proteinases"/>
    <property type="match status" value="1"/>
</dbReference>
<evidence type="ECO:0000256" key="11">
    <source>
        <dbReference type="RuleBase" id="RU367104"/>
    </source>
</evidence>
<keyword evidence="5" id="KW-0479">Metal-binding</keyword>
<dbReference type="GO" id="GO:0036503">
    <property type="term" value="P:ERAD pathway"/>
    <property type="evidence" value="ECO:0007669"/>
    <property type="project" value="TreeGrafter"/>
</dbReference>
<dbReference type="PROSITE" id="PS50802">
    <property type="entry name" value="OTU"/>
    <property type="match status" value="1"/>
</dbReference>
<accession>A0A177A5Q7</accession>
<evidence type="ECO:0000256" key="8">
    <source>
        <dbReference type="ARBA" id="ARBA00022801"/>
    </source>
</evidence>
<dbReference type="GO" id="GO:0005634">
    <property type="term" value="C:nucleus"/>
    <property type="evidence" value="ECO:0007669"/>
    <property type="project" value="TreeGrafter"/>
</dbReference>
<dbReference type="GO" id="GO:0016579">
    <property type="term" value="P:protein deubiquitination"/>
    <property type="evidence" value="ECO:0007669"/>
    <property type="project" value="TreeGrafter"/>
</dbReference>
<dbReference type="FunFam" id="3.90.70.80:FF:000016">
    <property type="entry name" value="Putative ubiquitin thioesterase otu1"/>
    <property type="match status" value="1"/>
</dbReference>
<dbReference type="PANTHER" id="PTHR13312">
    <property type="entry name" value="HIV-INDUCED PROTEIN-7-LIKE PROTEASE"/>
    <property type="match status" value="1"/>
</dbReference>
<evidence type="ECO:0000256" key="9">
    <source>
        <dbReference type="ARBA" id="ARBA00022807"/>
    </source>
</evidence>
<keyword evidence="6" id="KW-0863">Zinc-finger</keyword>
<evidence type="ECO:0000256" key="3">
    <source>
        <dbReference type="ARBA" id="ARBA00022490"/>
    </source>
</evidence>
<dbReference type="GO" id="GO:0030968">
    <property type="term" value="P:endoplasmic reticulum unfolded protein response"/>
    <property type="evidence" value="ECO:0007669"/>
    <property type="project" value="TreeGrafter"/>
</dbReference>
<evidence type="ECO:0000256" key="2">
    <source>
        <dbReference type="ARBA" id="ARBA00004496"/>
    </source>
</evidence>
<dbReference type="EMBL" id="KV441400">
    <property type="protein sequence ID" value="OAF57447.1"/>
    <property type="molecule type" value="Genomic_DNA"/>
</dbReference>
<protein>
    <recommendedName>
        <fullName evidence="11">Ubiquitin thioesterase OTU</fullName>
        <ecNumber evidence="11">3.4.19.12</ecNumber>
    </recommendedName>
</protein>
<keyword evidence="8 11" id="KW-0378">Hydrolase</keyword>
<dbReference type="PANTHER" id="PTHR13312:SF0">
    <property type="entry name" value="UBIQUITIN THIOESTERASE OTU1"/>
    <property type="match status" value="1"/>
</dbReference>
<evidence type="ECO:0000256" key="4">
    <source>
        <dbReference type="ARBA" id="ARBA00022670"/>
    </source>
</evidence>
<dbReference type="RefSeq" id="XP_024322736.1">
    <property type="nucleotide sequence ID" value="XM_024468288.1"/>
</dbReference>
<dbReference type="EC" id="3.4.19.12" evidence="11"/>
<evidence type="ECO:0000313" key="13">
    <source>
        <dbReference type="EMBL" id="OAF57447.1"/>
    </source>
</evidence>
<reference evidence="13" key="1">
    <citation type="submission" date="2016-03" db="EMBL/GenBank/DDBJ databases">
        <title>Updated assembly of Pseudogymnoascus destructans, the fungus causing white-nose syndrome of bats.</title>
        <authorList>
            <person name="Palmer J.M."/>
            <person name="Drees K.P."/>
            <person name="Foster J.T."/>
            <person name="Lindner D.L."/>
        </authorList>
    </citation>
    <scope>NUCLEOTIDE SEQUENCE [LARGE SCALE GENOMIC DNA]</scope>
    <source>
        <strain evidence="13">20631-21</strain>
    </source>
</reference>
<dbReference type="InterPro" id="IPR038765">
    <property type="entry name" value="Papain-like_cys_pep_sf"/>
</dbReference>
<dbReference type="GO" id="GO:0008270">
    <property type="term" value="F:zinc ion binding"/>
    <property type="evidence" value="ECO:0007669"/>
    <property type="project" value="UniProtKB-KW"/>
</dbReference>
<dbReference type="GO" id="GO:0004843">
    <property type="term" value="F:cysteine-type deubiquitinase activity"/>
    <property type="evidence" value="ECO:0007669"/>
    <property type="project" value="UniProtKB-UniRule"/>
</dbReference>
<evidence type="ECO:0000256" key="5">
    <source>
        <dbReference type="ARBA" id="ARBA00022723"/>
    </source>
</evidence>
<comment type="catalytic activity">
    <reaction evidence="1 11">
        <text>Thiol-dependent hydrolysis of ester, thioester, amide, peptide and isopeptide bonds formed by the C-terminal Gly of ubiquitin (a 76-residue protein attached to proteins as an intracellular targeting signal).</text>
        <dbReference type="EC" id="3.4.19.12"/>
    </reaction>
</comment>
<dbReference type="CDD" id="cd22745">
    <property type="entry name" value="OTU_OTU1"/>
    <property type="match status" value="1"/>
</dbReference>
<keyword evidence="3 11" id="KW-0963">Cytoplasm</keyword>
<keyword evidence="4 13" id="KW-0645">Protease</keyword>
<keyword evidence="7 11" id="KW-0833">Ubl conjugation pathway</keyword>
<organism evidence="13">
    <name type="scientific">Pseudogymnoascus destructans</name>
    <dbReference type="NCBI Taxonomy" id="655981"/>
    <lineage>
        <taxon>Eukaryota</taxon>
        <taxon>Fungi</taxon>
        <taxon>Dikarya</taxon>
        <taxon>Ascomycota</taxon>
        <taxon>Pezizomycotina</taxon>
        <taxon>Leotiomycetes</taxon>
        <taxon>Thelebolales</taxon>
        <taxon>Thelebolaceae</taxon>
        <taxon>Pseudogymnoascus</taxon>
    </lineage>
</organism>
<sequence>MAEDTPELPLPDRGATLVMRVMPDDNSCLFRAFAAAVLPGDDLSMLELRSLVASQIQEEPDVYTKVVLDNRTPDNYCRWIQTQEAWGGAIELAILSKHFNIEVCSIDVQTLRIDRFNESAPIRCILVYSGIHYDTIVQSPSDPPHTIADNPPELDKRVWDSYDDDILIKAQQLCKVLQGKHYFTNVGEMVIRCTGCGWVGYGETMAAGHAQETGHYDMVEQKS</sequence>
<dbReference type="Proteomes" id="UP000077154">
    <property type="component" value="Unassembled WGS sequence"/>
</dbReference>
<dbReference type="InterPro" id="IPR003323">
    <property type="entry name" value="OTU_dom"/>
</dbReference>
<evidence type="ECO:0000256" key="1">
    <source>
        <dbReference type="ARBA" id="ARBA00000707"/>
    </source>
</evidence>
<comment type="function">
    <text evidence="11">Hydrolase that can remove conjugated ubiquitin from proteins and may therefore play an important regulatory role at the level of protein turnover by preventing degradation.</text>
</comment>
<dbReference type="eggNOG" id="KOG3288">
    <property type="taxonomic scope" value="Eukaryota"/>
</dbReference>
<dbReference type="GeneID" id="36287730"/>
<dbReference type="AlphaFoldDB" id="A0A177A5Q7"/>
<feature type="domain" description="OTU" evidence="12">
    <location>
        <begin position="17"/>
        <end position="139"/>
    </location>
</feature>
<dbReference type="Pfam" id="PF24560">
    <property type="entry name" value="zf-C2H2_OTU1_C"/>
    <property type="match status" value="1"/>
</dbReference>
<gene>
    <name evidence="13" type="primary">OTU1</name>
    <name evidence="13" type="ORF">VC83_04659</name>
</gene>
<proteinExistence type="predicted"/>
<evidence type="ECO:0000256" key="10">
    <source>
        <dbReference type="ARBA" id="ARBA00022833"/>
    </source>
</evidence>
<comment type="subcellular location">
    <subcellularLocation>
        <location evidence="2 11">Cytoplasm</location>
    </subcellularLocation>
</comment>
<name>A0A177A5Q7_9PEZI</name>
<dbReference type="InterPro" id="IPR057766">
    <property type="entry name" value="Znf-C2H2_OTU1-like_C"/>
</dbReference>
<dbReference type="VEuPathDB" id="FungiDB:GMDG_03125"/>